<gene>
    <name evidence="1" type="ORF">WLF18_18500</name>
</gene>
<dbReference type="Proteomes" id="UP001386972">
    <property type="component" value="Unassembled WGS sequence"/>
</dbReference>
<name>A0ABU9A3C8_9PSED</name>
<evidence type="ECO:0000313" key="2">
    <source>
        <dbReference type="Proteomes" id="UP001386972"/>
    </source>
</evidence>
<dbReference type="EMBL" id="JBBNAW010000020">
    <property type="protein sequence ID" value="MEK2611100.1"/>
    <property type="molecule type" value="Genomic_DNA"/>
</dbReference>
<dbReference type="RefSeq" id="WP_340612819.1">
    <property type="nucleotide sequence ID" value="NZ_JBBNAW010000020.1"/>
</dbReference>
<evidence type="ECO:0000313" key="1">
    <source>
        <dbReference type="EMBL" id="MEK2611100.1"/>
    </source>
</evidence>
<comment type="caution">
    <text evidence="1">The sequence shown here is derived from an EMBL/GenBank/DDBJ whole genome shotgun (WGS) entry which is preliminary data.</text>
</comment>
<proteinExistence type="predicted"/>
<protein>
    <submittedName>
        <fullName evidence="1">Uncharacterized protein</fullName>
    </submittedName>
</protein>
<sequence length="89" mass="9587">MQVETPEVSAEQATTRTFKAGDKVTFTEVRRGANSFCFTSKEATVVRILGSTAIVKYRNGHNVAILVSDLTPADERNALTRALLGEASA</sequence>
<reference evidence="1 2" key="1">
    <citation type="submission" date="2024-03" db="EMBL/GenBank/DDBJ databases">
        <title>Screening, Identification and Application of a Plant Lactobacillus Strain.</title>
        <authorList>
            <person name="Li Y.L."/>
        </authorList>
    </citation>
    <scope>NUCLEOTIDE SEQUENCE [LARGE SCALE GENOMIC DNA]</scope>
    <source>
        <strain evidence="1 2">JDB</strain>
    </source>
</reference>
<organism evidence="1 2">
    <name type="scientific">Pseudomonas shirazensis</name>
    <dbReference type="NCBI Taxonomy" id="2745494"/>
    <lineage>
        <taxon>Bacteria</taxon>
        <taxon>Pseudomonadati</taxon>
        <taxon>Pseudomonadota</taxon>
        <taxon>Gammaproteobacteria</taxon>
        <taxon>Pseudomonadales</taxon>
        <taxon>Pseudomonadaceae</taxon>
        <taxon>Pseudomonas</taxon>
    </lineage>
</organism>
<keyword evidence="2" id="KW-1185">Reference proteome</keyword>
<accession>A0ABU9A3C8</accession>